<dbReference type="GO" id="GO:0032039">
    <property type="term" value="C:integrator complex"/>
    <property type="evidence" value="ECO:0007669"/>
    <property type="project" value="InterPro"/>
</dbReference>
<dbReference type="InterPro" id="IPR022145">
    <property type="entry name" value="INTS1_RPB2-bd"/>
</dbReference>
<name>A0A9W6X6K3_9STRA</name>
<feature type="region of interest" description="Disordered" evidence="1">
    <location>
        <begin position="386"/>
        <end position="480"/>
    </location>
</feature>
<dbReference type="Pfam" id="PF00487">
    <property type="entry name" value="FA_desaturase"/>
    <property type="match status" value="1"/>
</dbReference>
<dbReference type="SUPFAM" id="SSF48371">
    <property type="entry name" value="ARM repeat"/>
    <property type="match status" value="1"/>
</dbReference>
<reference evidence="4" key="1">
    <citation type="submission" date="2023-04" db="EMBL/GenBank/DDBJ databases">
        <title>Phytophthora lilii NBRC 32176.</title>
        <authorList>
            <person name="Ichikawa N."/>
            <person name="Sato H."/>
            <person name="Tonouchi N."/>
        </authorList>
    </citation>
    <scope>NUCLEOTIDE SEQUENCE</scope>
    <source>
        <strain evidence="4">NBRC 32176</strain>
    </source>
</reference>
<dbReference type="PANTHER" id="PTHR21224:SF1">
    <property type="entry name" value="INTEGRATOR COMPLEX SUBUNIT 1"/>
    <property type="match status" value="1"/>
</dbReference>
<dbReference type="Pfam" id="PF12432">
    <property type="entry name" value="INTS1_RP2B-bd"/>
    <property type="match status" value="1"/>
</dbReference>
<dbReference type="EMBL" id="BSXW01001001">
    <property type="protein sequence ID" value="GMF32598.1"/>
    <property type="molecule type" value="Genomic_DNA"/>
</dbReference>
<feature type="region of interest" description="Disordered" evidence="1">
    <location>
        <begin position="1979"/>
        <end position="2000"/>
    </location>
</feature>
<dbReference type="GO" id="GO:0006629">
    <property type="term" value="P:lipid metabolic process"/>
    <property type="evidence" value="ECO:0007669"/>
    <property type="project" value="InterPro"/>
</dbReference>
<feature type="compositionally biased region" description="Polar residues" evidence="1">
    <location>
        <begin position="441"/>
        <end position="452"/>
    </location>
</feature>
<evidence type="ECO:0000259" key="3">
    <source>
        <dbReference type="Pfam" id="PF12432"/>
    </source>
</evidence>
<sequence length="2410" mass="267648">MKDPSDHSKKPGTSTSLRSGHSAGSTEYFQLSLPVLVTNVLVQIMKWPVDSVKVFLDDSLYSRVWVDHELSQLFVQNVKTVLEPDSADQPPTTQPLVRRRYQGAGVVQQMRELITNHIRSRLMELEKERPGSMGGTSGVGGNHAVRNMIMTLTDFASIPQVRVFGAENMEAWLQNPSVKGPAKELLNKTVTLCKSTSSQDISTVDLLLKLKLKSTMFQLKVEAITHLVCNHPVYLKRALSMFIARERPNNMSRDVDNIKMLQHIFRASRSLAASSILGSSDDLFYRRPIEHQGTLASRELARVFREMASVSEVAPVLKTIVRKILKQLTFEQVDIKALCVGILDNDGHWDALAGDARVLDYMGLVTGVVWLILLMRGAAVKSLQIQQSNTSNRQGTGSTALGSTGLKHNGTQAIPRRGSNPPLPVSRTNRLGPQKSKPSMGKSSLGSTHTSVGSGGNTPVGHGPSGSNGGNGGGTPSEGSKTVKISVWAKEELQQALAFVQREAIICCRDVLKHFGLNGDSPFEKMLYESIVKKLLFLDIPSDVQPTEHDRTCFQSTKEDIPVHEDSLELLTSLYNSCRAVDRMEALRTLETIVFRGAEAHIHREALWRHHEDDLAAYAQNGGVLGIEVKNNQFVQHLLKLALEFPTLRGLMQMVITGRYTFPAINAPDPLLLGKHRTAFPDLIQGNLQLREYEQQLLQLNQADPSVTGDPLMLFDASGLARQPPPAILEHLRTLDRKFKLGVRLRQSRKKDFLMEMVAGNDDKNAVQNANATSAAANSAWWIADIVCEDFDTVQYLPYGCLCQLLLLALRPNNTKTSAELQGQVPLNQPALTQIIPRLLGKLREYLADGSDSSGVASNVVLYYLESLNSPALSTRRVAARILYLLTAPRSVEELSEEIHQVVATSGAEGILDFAWLRELVKLPCYNSIRSKIFRSLENLLELEASIPSLRMCIKALYDFSKDGFFFYDAMTNTYESGVIKKEGDGTHPQKSVIEQSLLLAGAYGRLLARRDLVATLLLKDYDIYEITVEVIWRAIESQLEIAPQLKATSGISFTDCKVFYVTDGANTIREIKLPLAIIHGAIQVLCSPHAHKNPSKADGKRIATCSSKLTQSLFPKATSNAAILSSTGLIATKDSRLYPDHLLTKLAAAASPQTSHLCATAIRAMSSESLWTLLEQPALSEQCLEMALRTIIETVQKNEDKAAASLLAVTNASDVSTAADMVLIQLSAYDAETSLSSGVKDELKRLREWLQERSGSSSKMATDEDDEEALLLSEGFTTFKILEDKPAPTSSISPFYTEPVAKVTKKLMLSGSDKKVRTDLTIFKEMYFSSSRSPLLDDMAKELKRSSSTGSLSDVIAPEDFVFAASQVVQRSCPKSDDIVSYSPADLWTIHMSLLHFARSSCNSEAASAQLAKALLEIIGHLPVCSSVAHRQECSRFVRRALDNLGEGLTASYSASVSFIRLLAQASTVEGLYRLEDPAVASDVCAVLHLVVQFIDRAVAQWSAKHIPLHLDAMALHSLVVLVKEVEVLQRLQGNSSRCSFCAMDLLASIAYDQHDDTTLLNLLDPIMTADPHLGNLGDAVAIHADVKRDLIGALYFQNPKLVAGLLDILNPDWESLVNFDVNEEPQRRLVIRERRLLSQVDDILRDLTRDGSDVMERFRELTRCHPMLVLSRFPRQLMQHFGTVSLSQLYLNTTFFQNILSAMQIMRPHMRHQQSVLEPFCQFLFEILRVIADHHAVEFNQLVSHTWEFYYDALETDFDLASEFIFSAPRVLLLENIVNMYESQPETVAFGEVIAQRHCEWGLRAALKSIRAGRHKQHAAAAQQQQIEQLLNRIESQDPVSGGGGKPLTERTDMTVVTQGLQAIDFLCAKTDQGAAVVALLRRCAAPVASLLVTDTVTKAVMATLCQTLLNLMKYDSLCVDDVMRQYVQCLRTVRPGLKEAAVNAVLEFLVFADTRQRRQILQQLFDDPSEIAKSKLGVRKTARKPRPQSPSLRDADHQNLGTAIASAQSFDWMDEGDSNNRPRILAKYAVGKLVGGSEFPTYKPDTGFYKECCERVHQYFKDNKLDPRSPYSGLWRMVLVAIVAAVSYLGMNQLLSDNIYAHYAWGALFGVCQALPLLHVMHDASHAAITSSPTGWTLIGRLAMDWVAGANMVSWLNQHVVGHHIYTNVAGADPDLPVDFKSDVRRIVYRQVLLPIYKFQHLYLPPLYGVLGLKFRVQDIFETFISLTNGPLRVNPHSVGDWTEMILSKAFWAFYRIYIPLAVLQVDPARFWGVFFLAEFMTGWYLAFNFQVSHVSTACEYPGGDEQVTAIDDEWAVSQVKSSVDYAHGSFLTTFLTGALNYQVTHHLFPGVSQYHYPGIAPIILDVCKKYNIKYTVLPTFTEALAGHFDHLVLMGKMGKRVTVHMG</sequence>
<dbReference type="InterPro" id="IPR005804">
    <property type="entry name" value="FA_desaturase_dom"/>
</dbReference>
<proteinExistence type="predicted"/>
<protein>
    <submittedName>
        <fullName evidence="4">Unnamed protein product</fullName>
    </submittedName>
</protein>
<evidence type="ECO:0000313" key="5">
    <source>
        <dbReference type="Proteomes" id="UP001165083"/>
    </source>
</evidence>
<feature type="region of interest" description="Disordered" evidence="1">
    <location>
        <begin position="1"/>
        <end position="22"/>
    </location>
</feature>
<feature type="compositionally biased region" description="Gly residues" evidence="1">
    <location>
        <begin position="453"/>
        <end position="476"/>
    </location>
</feature>
<dbReference type="GO" id="GO:0034474">
    <property type="term" value="P:U2 snRNA 3'-end processing"/>
    <property type="evidence" value="ECO:0007669"/>
    <property type="project" value="InterPro"/>
</dbReference>
<accession>A0A9W6X6K3</accession>
<dbReference type="Proteomes" id="UP001165083">
    <property type="component" value="Unassembled WGS sequence"/>
</dbReference>
<dbReference type="InterPro" id="IPR038902">
    <property type="entry name" value="INTS1"/>
</dbReference>
<comment type="caution">
    <text evidence="4">The sequence shown here is derived from an EMBL/GenBank/DDBJ whole genome shotgun (WGS) entry which is preliminary data.</text>
</comment>
<dbReference type="CDD" id="cd03506">
    <property type="entry name" value="Delta6-FADS-like"/>
    <property type="match status" value="1"/>
</dbReference>
<feature type="compositionally biased region" description="Low complexity" evidence="1">
    <location>
        <begin position="395"/>
        <end position="406"/>
    </location>
</feature>
<evidence type="ECO:0000259" key="2">
    <source>
        <dbReference type="Pfam" id="PF00487"/>
    </source>
</evidence>
<dbReference type="InterPro" id="IPR016024">
    <property type="entry name" value="ARM-type_fold"/>
</dbReference>
<feature type="compositionally biased region" description="Polar residues" evidence="1">
    <location>
        <begin position="11"/>
        <end position="22"/>
    </location>
</feature>
<keyword evidence="5" id="KW-1185">Reference proteome</keyword>
<feature type="compositionally biased region" description="Basic residues" evidence="1">
    <location>
        <begin position="1979"/>
        <end position="1989"/>
    </location>
</feature>
<feature type="domain" description="Fatty acid desaturase" evidence="2">
    <location>
        <begin position="2106"/>
        <end position="2380"/>
    </location>
</feature>
<evidence type="ECO:0000256" key="1">
    <source>
        <dbReference type="SAM" id="MobiDB-lite"/>
    </source>
</evidence>
<feature type="domain" description="Integrator complex subunit 1 RPB2-binding" evidence="3">
    <location>
        <begin position="145"/>
        <end position="273"/>
    </location>
</feature>
<dbReference type="OrthoDB" id="115728at2759"/>
<evidence type="ECO:0000313" key="4">
    <source>
        <dbReference type="EMBL" id="GMF32598.1"/>
    </source>
</evidence>
<dbReference type="PANTHER" id="PTHR21224">
    <property type="entry name" value="INTEGRATOR COMPLEX SUBUNIT 1"/>
    <property type="match status" value="1"/>
</dbReference>
<organism evidence="4 5">
    <name type="scientific">Phytophthora lilii</name>
    <dbReference type="NCBI Taxonomy" id="2077276"/>
    <lineage>
        <taxon>Eukaryota</taxon>
        <taxon>Sar</taxon>
        <taxon>Stramenopiles</taxon>
        <taxon>Oomycota</taxon>
        <taxon>Peronosporomycetes</taxon>
        <taxon>Peronosporales</taxon>
        <taxon>Peronosporaceae</taxon>
        <taxon>Phytophthora</taxon>
    </lineage>
</organism>
<gene>
    <name evidence="4" type="ORF">Plil01_001393800</name>
</gene>